<reference evidence="1 2" key="1">
    <citation type="submission" date="2023-03" db="EMBL/GenBank/DDBJ databases">
        <title>Genome insight into feeding habits of ladybird beetles.</title>
        <authorList>
            <person name="Li H.-S."/>
            <person name="Huang Y.-H."/>
            <person name="Pang H."/>
        </authorList>
    </citation>
    <scope>NUCLEOTIDE SEQUENCE [LARGE SCALE GENOMIC DNA]</scope>
    <source>
        <strain evidence="1">SYSU_2023b</strain>
        <tissue evidence="1">Whole body</tissue>
    </source>
</reference>
<dbReference type="Proteomes" id="UP001431783">
    <property type="component" value="Unassembled WGS sequence"/>
</dbReference>
<sequence length="195" mass="22516">MTYSTITSRGTQKTKKIEIETNAEKLKLQKPNSLLEEQSKLMNEIINLGNFENLPPSPMNENNTDLKKLKTTPLNIAKVQDDFQIQKRTRKNMSINGTGQGNKVTIKGVMAYSHLHICKLDPNLTEEEIIQYLRDNDFTDIRCVKLVSRRPEEYSSFKISAPREVVESLKNPDIWPVGSRINPFLYHLDRKKVQK</sequence>
<organism evidence="1 2">
    <name type="scientific">Henosepilachna vigintioctopunctata</name>
    <dbReference type="NCBI Taxonomy" id="420089"/>
    <lineage>
        <taxon>Eukaryota</taxon>
        <taxon>Metazoa</taxon>
        <taxon>Ecdysozoa</taxon>
        <taxon>Arthropoda</taxon>
        <taxon>Hexapoda</taxon>
        <taxon>Insecta</taxon>
        <taxon>Pterygota</taxon>
        <taxon>Neoptera</taxon>
        <taxon>Endopterygota</taxon>
        <taxon>Coleoptera</taxon>
        <taxon>Polyphaga</taxon>
        <taxon>Cucujiformia</taxon>
        <taxon>Coccinelloidea</taxon>
        <taxon>Coccinellidae</taxon>
        <taxon>Epilachninae</taxon>
        <taxon>Epilachnini</taxon>
        <taxon>Henosepilachna</taxon>
    </lineage>
</organism>
<comment type="caution">
    <text evidence="1">The sequence shown here is derived from an EMBL/GenBank/DDBJ whole genome shotgun (WGS) entry which is preliminary data.</text>
</comment>
<dbReference type="EMBL" id="JARQZJ010000009">
    <property type="protein sequence ID" value="KAK9872182.1"/>
    <property type="molecule type" value="Genomic_DNA"/>
</dbReference>
<evidence type="ECO:0000313" key="1">
    <source>
        <dbReference type="EMBL" id="KAK9872182.1"/>
    </source>
</evidence>
<evidence type="ECO:0000313" key="2">
    <source>
        <dbReference type="Proteomes" id="UP001431783"/>
    </source>
</evidence>
<proteinExistence type="predicted"/>
<gene>
    <name evidence="1" type="ORF">WA026_016236</name>
</gene>
<dbReference type="AlphaFoldDB" id="A0AAW1TV30"/>
<keyword evidence="2" id="KW-1185">Reference proteome</keyword>
<name>A0AAW1TV30_9CUCU</name>
<accession>A0AAW1TV30</accession>
<protein>
    <submittedName>
        <fullName evidence="1">Uncharacterized protein</fullName>
    </submittedName>
</protein>